<comment type="similarity">
    <text evidence="1">Belongs to the UPF0337 (CsbD) family.</text>
</comment>
<proteinExistence type="inferred from homology"/>
<dbReference type="InterPro" id="IPR050423">
    <property type="entry name" value="UPF0337_stress_rsp"/>
</dbReference>
<evidence type="ECO:0000313" key="3">
    <source>
        <dbReference type="EMBL" id="QDT19784.1"/>
    </source>
</evidence>
<evidence type="ECO:0000256" key="1">
    <source>
        <dbReference type="ARBA" id="ARBA00009129"/>
    </source>
</evidence>
<evidence type="ECO:0000313" key="4">
    <source>
        <dbReference type="Proteomes" id="UP000320421"/>
    </source>
</evidence>
<dbReference type="Gene3D" id="1.10.1470.10">
    <property type="entry name" value="YjbJ"/>
    <property type="match status" value="1"/>
</dbReference>
<keyword evidence="4" id="KW-1185">Reference proteome</keyword>
<name>A0A517PK75_9PLAN</name>
<gene>
    <name evidence="3" type="ORF">HG66A1_15520</name>
</gene>
<dbReference type="AlphaFoldDB" id="A0A517PK75"/>
<sequence length="67" mass="7735">MNSDIIQGKWKQIKGQAKQKWAELTDDELDQIDGKRDELVGKIQEHYGIAKDEAEEQVNQFESSCHC</sequence>
<dbReference type="InterPro" id="IPR008462">
    <property type="entry name" value="CsbD"/>
</dbReference>
<dbReference type="PANTHER" id="PTHR34977:SF1">
    <property type="entry name" value="UPF0337 PROTEIN YJBJ"/>
    <property type="match status" value="1"/>
</dbReference>
<dbReference type="EMBL" id="CP036266">
    <property type="protein sequence ID" value="QDT19784.1"/>
    <property type="molecule type" value="Genomic_DNA"/>
</dbReference>
<dbReference type="RefSeq" id="WP_197997028.1">
    <property type="nucleotide sequence ID" value="NZ_CP036266.1"/>
</dbReference>
<reference evidence="3 4" key="1">
    <citation type="submission" date="2019-02" db="EMBL/GenBank/DDBJ databases">
        <title>Deep-cultivation of Planctomycetes and their phenomic and genomic characterization uncovers novel biology.</title>
        <authorList>
            <person name="Wiegand S."/>
            <person name="Jogler M."/>
            <person name="Boedeker C."/>
            <person name="Pinto D."/>
            <person name="Vollmers J."/>
            <person name="Rivas-Marin E."/>
            <person name="Kohn T."/>
            <person name="Peeters S.H."/>
            <person name="Heuer A."/>
            <person name="Rast P."/>
            <person name="Oberbeckmann S."/>
            <person name="Bunk B."/>
            <person name="Jeske O."/>
            <person name="Meyerdierks A."/>
            <person name="Storesund J.E."/>
            <person name="Kallscheuer N."/>
            <person name="Luecker S."/>
            <person name="Lage O.M."/>
            <person name="Pohl T."/>
            <person name="Merkel B.J."/>
            <person name="Hornburger P."/>
            <person name="Mueller R.-W."/>
            <person name="Bruemmer F."/>
            <person name="Labrenz M."/>
            <person name="Spormann A.M."/>
            <person name="Op den Camp H."/>
            <person name="Overmann J."/>
            <person name="Amann R."/>
            <person name="Jetten M.S.M."/>
            <person name="Mascher T."/>
            <person name="Medema M.H."/>
            <person name="Devos D.P."/>
            <person name="Kaster A.-K."/>
            <person name="Ovreas L."/>
            <person name="Rohde M."/>
            <person name="Galperin M.Y."/>
            <person name="Jogler C."/>
        </authorList>
    </citation>
    <scope>NUCLEOTIDE SEQUENCE [LARGE SCALE GENOMIC DNA]</scope>
    <source>
        <strain evidence="3 4">HG66A1</strain>
    </source>
</reference>
<dbReference type="PANTHER" id="PTHR34977">
    <property type="entry name" value="UPF0337 PROTEIN YJBJ"/>
    <property type="match status" value="1"/>
</dbReference>
<dbReference type="InterPro" id="IPR036629">
    <property type="entry name" value="YjbJ_sf"/>
</dbReference>
<dbReference type="Pfam" id="PF05532">
    <property type="entry name" value="CsbD"/>
    <property type="match status" value="1"/>
</dbReference>
<accession>A0A517PK75</accession>
<protein>
    <recommendedName>
        <fullName evidence="2">CsbD-like domain-containing protein</fullName>
    </recommendedName>
</protein>
<dbReference type="InterPro" id="IPR026042">
    <property type="entry name" value="YjbJ"/>
</dbReference>
<dbReference type="PIRSF" id="PIRSF039008">
    <property type="entry name" value="YjbJ"/>
    <property type="match status" value="1"/>
</dbReference>
<dbReference type="SUPFAM" id="SSF69047">
    <property type="entry name" value="Hypothetical protein YjbJ"/>
    <property type="match status" value="1"/>
</dbReference>
<feature type="domain" description="CsbD-like" evidence="2">
    <location>
        <begin position="4"/>
        <end position="55"/>
    </location>
</feature>
<dbReference type="Proteomes" id="UP000320421">
    <property type="component" value="Chromosome"/>
</dbReference>
<evidence type="ECO:0000259" key="2">
    <source>
        <dbReference type="Pfam" id="PF05532"/>
    </source>
</evidence>
<organism evidence="3 4">
    <name type="scientific">Gimesia chilikensis</name>
    <dbReference type="NCBI Taxonomy" id="2605989"/>
    <lineage>
        <taxon>Bacteria</taxon>
        <taxon>Pseudomonadati</taxon>
        <taxon>Planctomycetota</taxon>
        <taxon>Planctomycetia</taxon>
        <taxon>Planctomycetales</taxon>
        <taxon>Planctomycetaceae</taxon>
        <taxon>Gimesia</taxon>
    </lineage>
</organism>